<reference evidence="11" key="1">
    <citation type="submission" date="2020-12" db="EMBL/GenBank/DDBJ databases">
        <title>Metabolic potential, ecology and presence of endohyphal bacteria is reflected in genomic diversity of Mucoromycotina.</title>
        <authorList>
            <person name="Muszewska A."/>
            <person name="Okrasinska A."/>
            <person name="Steczkiewicz K."/>
            <person name="Drgas O."/>
            <person name="Orlowska M."/>
            <person name="Perlinska-Lenart U."/>
            <person name="Aleksandrzak-Piekarczyk T."/>
            <person name="Szatraj K."/>
            <person name="Zielenkiewicz U."/>
            <person name="Pilsyk S."/>
            <person name="Malc E."/>
            <person name="Mieczkowski P."/>
            <person name="Kruszewska J.S."/>
            <person name="Biernat P."/>
            <person name="Pawlowska J."/>
        </authorList>
    </citation>
    <scope>NUCLEOTIDE SEQUENCE</scope>
    <source>
        <strain evidence="11">WA0000067209</strain>
    </source>
</reference>
<evidence type="ECO:0000256" key="1">
    <source>
        <dbReference type="ARBA" id="ARBA00004167"/>
    </source>
</evidence>
<keyword evidence="7" id="KW-0472">Membrane</keyword>
<comment type="subcellular location">
    <subcellularLocation>
        <location evidence="1">Membrane</location>
        <topology evidence="1">Single-pass membrane protein</topology>
    </subcellularLocation>
    <subcellularLocation>
        <location evidence="10">Mitochondrion inner membrane</location>
        <topology evidence="10">Single-pass membrane protein</topology>
    </subcellularLocation>
</comment>
<evidence type="ECO:0000256" key="10">
    <source>
        <dbReference type="RuleBase" id="RU368005"/>
    </source>
</evidence>
<gene>
    <name evidence="11" type="ORF">INT43_004584</name>
</gene>
<dbReference type="PANTHER" id="PTHR28202">
    <property type="entry name" value="ASSEMBLY FACTOR CBP4"/>
    <property type="match status" value="1"/>
</dbReference>
<evidence type="ECO:0000313" key="11">
    <source>
        <dbReference type="EMBL" id="KAG2173210.1"/>
    </source>
</evidence>
<feature type="non-terminal residue" evidence="11">
    <location>
        <position position="1"/>
    </location>
</feature>
<evidence type="ECO:0000256" key="4">
    <source>
        <dbReference type="ARBA" id="ARBA00022792"/>
    </source>
</evidence>
<dbReference type="GO" id="GO:0005743">
    <property type="term" value="C:mitochondrial inner membrane"/>
    <property type="evidence" value="ECO:0007669"/>
    <property type="project" value="UniProtKB-SubCell"/>
</dbReference>
<evidence type="ECO:0000256" key="8">
    <source>
        <dbReference type="ARBA" id="ARBA00023186"/>
    </source>
</evidence>
<evidence type="ECO:0000256" key="9">
    <source>
        <dbReference type="ARBA" id="ARBA00025413"/>
    </source>
</evidence>
<proteinExistence type="inferred from homology"/>
<dbReference type="AlphaFoldDB" id="A0A8H7U8G0"/>
<keyword evidence="12" id="KW-1185">Reference proteome</keyword>
<dbReference type="InterPro" id="IPR012420">
    <property type="entry name" value="Cbp4"/>
</dbReference>
<evidence type="ECO:0000256" key="7">
    <source>
        <dbReference type="ARBA" id="ARBA00023136"/>
    </source>
</evidence>
<keyword evidence="4 10" id="KW-0999">Mitochondrion inner membrane</keyword>
<evidence type="ECO:0000256" key="6">
    <source>
        <dbReference type="ARBA" id="ARBA00023128"/>
    </source>
</evidence>
<evidence type="ECO:0000256" key="2">
    <source>
        <dbReference type="ARBA" id="ARBA00006780"/>
    </source>
</evidence>
<keyword evidence="5" id="KW-1133">Transmembrane helix</keyword>
<name>A0A8H7U8G0_MORIS</name>
<comment type="function">
    <text evidence="9 10">Essential for the assembly of ubiquinol-cytochrome c reductase. It has a direct effect on the correct occurrence of the Rieske protein, core 4, core 5 and apocytochrome b.</text>
</comment>
<dbReference type="Pfam" id="PF07960">
    <property type="entry name" value="CBP4"/>
    <property type="match status" value="1"/>
</dbReference>
<comment type="similarity">
    <text evidence="2 10">Belongs to the CBP4 family.</text>
</comment>
<protein>
    <recommendedName>
        <fullName evidence="10">Cytochrome b mRNA-processing protein 4</fullName>
    </recommendedName>
</protein>
<evidence type="ECO:0000256" key="5">
    <source>
        <dbReference type="ARBA" id="ARBA00022989"/>
    </source>
</evidence>
<evidence type="ECO:0000256" key="3">
    <source>
        <dbReference type="ARBA" id="ARBA00022692"/>
    </source>
</evidence>
<dbReference type="EMBL" id="JAEPQZ010000015">
    <property type="protein sequence ID" value="KAG2173210.1"/>
    <property type="molecule type" value="Genomic_DNA"/>
</dbReference>
<keyword evidence="8 10" id="KW-0143">Chaperone</keyword>
<accession>A0A8H7U8G0</accession>
<evidence type="ECO:0000313" key="12">
    <source>
        <dbReference type="Proteomes" id="UP000654370"/>
    </source>
</evidence>
<dbReference type="GO" id="GO:0034551">
    <property type="term" value="P:mitochondrial respiratory chain complex III assembly"/>
    <property type="evidence" value="ECO:0007669"/>
    <property type="project" value="TreeGrafter"/>
</dbReference>
<dbReference type="OrthoDB" id="5576752at2759"/>
<dbReference type="Proteomes" id="UP000654370">
    <property type="component" value="Unassembled WGS sequence"/>
</dbReference>
<keyword evidence="6 10" id="KW-0496">Mitochondrion</keyword>
<dbReference type="PANTHER" id="PTHR28202:SF1">
    <property type="entry name" value="ASSEMBLY FACTOR CBP4"/>
    <property type="match status" value="1"/>
</dbReference>
<organism evidence="11 12">
    <name type="scientific">Mortierella isabellina</name>
    <name type="common">Filamentous fungus</name>
    <name type="synonym">Umbelopsis isabellina</name>
    <dbReference type="NCBI Taxonomy" id="91625"/>
    <lineage>
        <taxon>Eukaryota</taxon>
        <taxon>Fungi</taxon>
        <taxon>Fungi incertae sedis</taxon>
        <taxon>Mucoromycota</taxon>
        <taxon>Mucoromycotina</taxon>
        <taxon>Umbelopsidomycetes</taxon>
        <taxon>Umbelopsidales</taxon>
        <taxon>Umbelopsidaceae</taxon>
        <taxon>Umbelopsis</taxon>
    </lineage>
</organism>
<keyword evidence="3" id="KW-0812">Transmembrane</keyword>
<sequence length="78" mass="8962">MDKAVKAVIWGTVIIGSGYGLMKFTVPTESQMRERLTPELRREADRLRNSNVDKREALAERIRDAATTEKPIWDTRES</sequence>
<comment type="caution">
    <text evidence="11">The sequence shown here is derived from an EMBL/GenBank/DDBJ whole genome shotgun (WGS) entry which is preliminary data.</text>
</comment>